<dbReference type="EMBL" id="CP017415">
    <property type="protein sequence ID" value="AOU96799.1"/>
    <property type="molecule type" value="Genomic_DNA"/>
</dbReference>
<keyword evidence="2" id="KW-1185">Reference proteome</keyword>
<reference evidence="2" key="1">
    <citation type="submission" date="2016-09" db="EMBL/GenBank/DDBJ databases">
        <title>Acidihalobacter prosperus F5.</title>
        <authorList>
            <person name="Khaleque H.N."/>
            <person name="Ramsay J.P."/>
            <person name="Kaksonen A.H."/>
            <person name="Boxall N.J."/>
            <person name="Watkin E.L.J."/>
        </authorList>
    </citation>
    <scope>NUCLEOTIDE SEQUENCE [LARGE SCALE GENOMIC DNA]</scope>
    <source>
        <strain evidence="2">F5</strain>
    </source>
</reference>
<protein>
    <submittedName>
        <fullName evidence="1">Uncharacterized protein</fullName>
    </submittedName>
</protein>
<organism evidence="1 2">
    <name type="scientific">Acidihalobacter yilgarnensis</name>
    <dbReference type="NCBI Taxonomy" id="2819280"/>
    <lineage>
        <taxon>Bacteria</taxon>
        <taxon>Pseudomonadati</taxon>
        <taxon>Pseudomonadota</taxon>
        <taxon>Gammaproteobacteria</taxon>
        <taxon>Chromatiales</taxon>
        <taxon>Ectothiorhodospiraceae</taxon>
        <taxon>Acidihalobacter</taxon>
    </lineage>
</organism>
<evidence type="ECO:0000313" key="2">
    <source>
        <dbReference type="Proteomes" id="UP000095401"/>
    </source>
</evidence>
<dbReference type="KEGG" id="aprs:BI364_01165"/>
<dbReference type="RefSeq" id="WP_070077192.1">
    <property type="nucleotide sequence ID" value="NZ_CP017415.1"/>
</dbReference>
<proteinExistence type="predicted"/>
<name>A0A1D8IJZ4_9GAMM</name>
<gene>
    <name evidence="1" type="ORF">BI364_01165</name>
</gene>
<dbReference type="Proteomes" id="UP000095401">
    <property type="component" value="Chromosome"/>
</dbReference>
<accession>A0A1D8IJZ4</accession>
<sequence length="331" mass="38399">MHKIARIAYNSNEWQKPSGSARKLEAKNTYYSQYGFGHEEWLFRSEWLIDGWRYTFVQGVNKSRRKLIEEGKPFDLTLFTIQPDKKRRYVASIRDVECVEVQQAAEVVARFKKLGWYQSMLDEIEAVNGNFSGLGDGEYADSIVNVRFRQENVRRFGPKAYAKSGDPILELNRYQLFDIDKIEKGVEKSGQKVARKGSTEPPTTRSFIRRATSAVECTPEHALIQKRLMSELKLEYPEALVESERDFIDVSVTTKKELILFEIKSDLEPRTVIRQALGQILEYAYHPNRKHLLPLRLVIVGRRPLTSLDKTYLDHLTTTFSLPLTYRVVQV</sequence>
<dbReference type="AlphaFoldDB" id="A0A1D8IJZ4"/>
<evidence type="ECO:0000313" key="1">
    <source>
        <dbReference type="EMBL" id="AOU96799.1"/>
    </source>
</evidence>